<dbReference type="Proteomes" id="UP000178885">
    <property type="component" value="Unassembled WGS sequence"/>
</dbReference>
<name>A0A1F6TRI3_9PROT</name>
<comment type="caution">
    <text evidence="3">The sequence shown here is derived from an EMBL/GenBank/DDBJ whole genome shotgun (WGS) entry which is preliminary data.</text>
</comment>
<proteinExistence type="predicted"/>
<dbReference type="Gene3D" id="3.10.28.20">
    <property type="entry name" value="Acetamidase/Formamidase-like domains"/>
    <property type="match status" value="1"/>
</dbReference>
<dbReference type="EMBL" id="MFSU01000049">
    <property type="protein sequence ID" value="OGI47666.1"/>
    <property type="molecule type" value="Genomic_DNA"/>
</dbReference>
<feature type="domain" description="Lipoprotein LPP20-like" evidence="2">
    <location>
        <begin position="25"/>
        <end position="129"/>
    </location>
</feature>
<evidence type="ECO:0000313" key="4">
    <source>
        <dbReference type="Proteomes" id="UP000178885"/>
    </source>
</evidence>
<dbReference type="AlphaFoldDB" id="A0A1F6TRI3"/>
<protein>
    <recommendedName>
        <fullName evidence="2">Lipoprotein LPP20-like domain-containing protein</fullName>
    </recommendedName>
</protein>
<dbReference type="PROSITE" id="PS51257">
    <property type="entry name" value="PROKAR_LIPOPROTEIN"/>
    <property type="match status" value="1"/>
</dbReference>
<evidence type="ECO:0000256" key="1">
    <source>
        <dbReference type="SAM" id="SignalP"/>
    </source>
</evidence>
<gene>
    <name evidence="3" type="ORF">A2151_03180</name>
</gene>
<feature type="chain" id="PRO_5009526797" description="Lipoprotein LPP20-like domain-containing protein" evidence="1">
    <location>
        <begin position="20"/>
        <end position="340"/>
    </location>
</feature>
<reference evidence="3 4" key="1">
    <citation type="journal article" date="2016" name="Nat. Commun.">
        <title>Thousands of microbial genomes shed light on interconnected biogeochemical processes in an aquifer system.</title>
        <authorList>
            <person name="Anantharaman K."/>
            <person name="Brown C.T."/>
            <person name="Hug L.A."/>
            <person name="Sharon I."/>
            <person name="Castelle C.J."/>
            <person name="Probst A.J."/>
            <person name="Thomas B.C."/>
            <person name="Singh A."/>
            <person name="Wilkins M.J."/>
            <person name="Karaoz U."/>
            <person name="Brodie E.L."/>
            <person name="Williams K.H."/>
            <person name="Hubbard S.S."/>
            <person name="Banfield J.F."/>
        </authorList>
    </citation>
    <scope>NUCLEOTIDE SEQUENCE [LARGE SCALE GENOMIC DNA]</scope>
</reference>
<evidence type="ECO:0000313" key="3">
    <source>
        <dbReference type="EMBL" id="OGI47666.1"/>
    </source>
</evidence>
<organism evidence="3 4">
    <name type="scientific">Candidatus Muproteobacteria bacterium RBG_16_65_34</name>
    <dbReference type="NCBI Taxonomy" id="1817760"/>
    <lineage>
        <taxon>Bacteria</taxon>
        <taxon>Pseudomonadati</taxon>
        <taxon>Pseudomonadota</taxon>
        <taxon>Candidatus Muproteobacteria</taxon>
    </lineage>
</organism>
<keyword evidence="1" id="KW-0732">Signal</keyword>
<dbReference type="InterPro" id="IPR024952">
    <property type="entry name" value="LPP20-like_dom"/>
</dbReference>
<feature type="signal peptide" evidence="1">
    <location>
        <begin position="1"/>
        <end position="19"/>
    </location>
</feature>
<sequence length="340" mass="36996">MNIFRRTALIALLLLSACATRPGQPDWVDGASGQYPAAQYLIGRGQAASLEEAKDRARADLAKIFEVSVVVDTEDVQAFKAGGKEGGAGEYATQARRRIATRAEQIVQGIQIAELWQDPKTRAQHALATLPRLQTAASLRQEIDRLDAATRSDLERARAAGDLFLKIAAASRAYEAQLERQSYQKSLKVVDVTGQGIAAPWSRDKLRADLAELLGRVRIAPRIVQDDAGGLESVVSGALAGAGFLIETGQSPEYVLEAAFPLEDLGLKEGWYWQRGALEVRLVEAASARVRGTQRWSIKSSATDHAVARRRALDEADKVLKKDLRATIIGFATGREEKPK</sequence>
<dbReference type="STRING" id="1817760.A2151_03180"/>
<accession>A0A1F6TRI3</accession>
<evidence type="ECO:0000259" key="2">
    <source>
        <dbReference type="Pfam" id="PF02169"/>
    </source>
</evidence>
<dbReference type="Pfam" id="PF02169">
    <property type="entry name" value="LPP20"/>
    <property type="match status" value="1"/>
</dbReference>